<protein>
    <submittedName>
        <fullName evidence="2">Uncharacterized protein</fullName>
    </submittedName>
</protein>
<dbReference type="AlphaFoldDB" id="A0A8T0SB16"/>
<evidence type="ECO:0000313" key="3">
    <source>
        <dbReference type="Proteomes" id="UP000823388"/>
    </source>
</evidence>
<proteinExistence type="predicted"/>
<organism evidence="2 3">
    <name type="scientific">Panicum virgatum</name>
    <name type="common">Blackwell switchgrass</name>
    <dbReference type="NCBI Taxonomy" id="38727"/>
    <lineage>
        <taxon>Eukaryota</taxon>
        <taxon>Viridiplantae</taxon>
        <taxon>Streptophyta</taxon>
        <taxon>Embryophyta</taxon>
        <taxon>Tracheophyta</taxon>
        <taxon>Spermatophyta</taxon>
        <taxon>Magnoliopsida</taxon>
        <taxon>Liliopsida</taxon>
        <taxon>Poales</taxon>
        <taxon>Poaceae</taxon>
        <taxon>PACMAD clade</taxon>
        <taxon>Panicoideae</taxon>
        <taxon>Panicodae</taxon>
        <taxon>Paniceae</taxon>
        <taxon>Panicinae</taxon>
        <taxon>Panicum</taxon>
        <taxon>Panicum sect. Hiantes</taxon>
    </lineage>
</organism>
<sequence>MMACRRLAREAVAASVRRVAGPAPIPLARASSSPSSSAASCSSRAPVAAGPVRHFLARYSSPASRPRAAELGPSLAARVALGLRPQLSGLNLLKGFGISTVLGMSLHQGKVTAATTEQASKAITTPPPRSLTNELGSFWPLVRKLQLPIGLMFLILSGWRYPLGLVINILLLIYCSRPSRYSIYLFLQELRHREMGQSRAMWKEESVRTRNVDVQDYKFFSIGTVELLDGRVLHLIGMLGSWWIYRVSFVK</sequence>
<name>A0A8T0SB16_PANVG</name>
<evidence type="ECO:0000313" key="2">
    <source>
        <dbReference type="EMBL" id="KAG2595400.1"/>
    </source>
</evidence>
<keyword evidence="1" id="KW-0472">Membrane</keyword>
<gene>
    <name evidence="2" type="ORF">PVAP13_5KG071800</name>
</gene>
<dbReference type="Proteomes" id="UP000823388">
    <property type="component" value="Chromosome 5K"/>
</dbReference>
<comment type="caution">
    <text evidence="2">The sequence shown here is derived from an EMBL/GenBank/DDBJ whole genome shotgun (WGS) entry which is preliminary data.</text>
</comment>
<feature type="transmembrane region" description="Helical" evidence="1">
    <location>
        <begin position="151"/>
        <end position="174"/>
    </location>
</feature>
<keyword evidence="1" id="KW-0812">Transmembrane</keyword>
<keyword evidence="1" id="KW-1133">Transmembrane helix</keyword>
<accession>A0A8T0SB16</accession>
<dbReference type="EMBL" id="CM029045">
    <property type="protein sequence ID" value="KAG2595400.1"/>
    <property type="molecule type" value="Genomic_DNA"/>
</dbReference>
<evidence type="ECO:0000256" key="1">
    <source>
        <dbReference type="SAM" id="Phobius"/>
    </source>
</evidence>
<reference evidence="2" key="1">
    <citation type="submission" date="2020-05" db="EMBL/GenBank/DDBJ databases">
        <title>WGS assembly of Panicum virgatum.</title>
        <authorList>
            <person name="Lovell J.T."/>
            <person name="Jenkins J."/>
            <person name="Shu S."/>
            <person name="Juenger T.E."/>
            <person name="Schmutz J."/>
        </authorList>
    </citation>
    <scope>NUCLEOTIDE SEQUENCE</scope>
    <source>
        <strain evidence="2">AP13</strain>
    </source>
</reference>
<keyword evidence="3" id="KW-1185">Reference proteome</keyword>